<dbReference type="EMBL" id="QNRE01000016">
    <property type="protein sequence ID" value="RBO84498.1"/>
    <property type="molecule type" value="Genomic_DNA"/>
</dbReference>
<comment type="caution">
    <text evidence="1">The sequence shown here is derived from an EMBL/GenBank/DDBJ whole genome shotgun (WGS) entry which is preliminary data.</text>
</comment>
<dbReference type="OrthoDB" id="4538219at2"/>
<dbReference type="AlphaFoldDB" id="A0A366D5B3"/>
<gene>
    <name evidence="1" type="ORF">DFR74_11659</name>
</gene>
<dbReference type="GeneID" id="80346313"/>
<dbReference type="Proteomes" id="UP000252586">
    <property type="component" value="Unassembled WGS sequence"/>
</dbReference>
<proteinExistence type="predicted"/>
<keyword evidence="2" id="KW-1185">Reference proteome</keyword>
<organism evidence="1 2">
    <name type="scientific">Nocardia puris</name>
    <dbReference type="NCBI Taxonomy" id="208602"/>
    <lineage>
        <taxon>Bacteria</taxon>
        <taxon>Bacillati</taxon>
        <taxon>Actinomycetota</taxon>
        <taxon>Actinomycetes</taxon>
        <taxon>Mycobacteriales</taxon>
        <taxon>Nocardiaceae</taxon>
        <taxon>Nocardia</taxon>
    </lineage>
</organism>
<accession>A0A366D5B3</accession>
<sequence length="272" mass="29623">MLSNADREPSLMYGYLRKELLGDHQSDVEHRLRDLAGLNGFNIAALFCETGAGTGALWQLMRAIESTGARDVAVPSEAHLTAGRSQQRTKFLHDLDAVDGLRVWCLDLSNRSVVLSGFRRSVVLPRERTLARLLLRTGSVTVVEEARMDILNTLSRARLRHMVDDVEHFVLSALSDFIPADSGGNPPIFADLTATLPNLTESIVLTVWLLLRGPALEVQVLRSPMLSLEPIGPDVLGPAAAGRRSLRGGARISWIRLPIEPGQSPLAAGRAS</sequence>
<reference evidence="1 2" key="1">
    <citation type="submission" date="2018-06" db="EMBL/GenBank/DDBJ databases">
        <title>Genomic Encyclopedia of Type Strains, Phase IV (KMG-IV): sequencing the most valuable type-strain genomes for metagenomic binning, comparative biology and taxonomic classification.</title>
        <authorList>
            <person name="Goeker M."/>
        </authorList>
    </citation>
    <scope>NUCLEOTIDE SEQUENCE [LARGE SCALE GENOMIC DNA]</scope>
    <source>
        <strain evidence="1 2">DSM 44599</strain>
    </source>
</reference>
<dbReference type="RefSeq" id="WP_147265986.1">
    <property type="nucleotide sequence ID" value="NZ_CP107943.1"/>
</dbReference>
<name>A0A366D5B3_9NOCA</name>
<evidence type="ECO:0000313" key="2">
    <source>
        <dbReference type="Proteomes" id="UP000252586"/>
    </source>
</evidence>
<protein>
    <submittedName>
        <fullName evidence="1">Uncharacterized protein</fullName>
    </submittedName>
</protein>
<evidence type="ECO:0000313" key="1">
    <source>
        <dbReference type="EMBL" id="RBO84498.1"/>
    </source>
</evidence>